<evidence type="ECO:0000256" key="1">
    <source>
        <dbReference type="ARBA" id="ARBA00001941"/>
    </source>
</evidence>
<comment type="similarity">
    <text evidence="4">Belongs to the peptidase M29 family.</text>
</comment>
<organism evidence="10 11">
    <name type="scientific">Sporomusa malonica</name>
    <dbReference type="NCBI Taxonomy" id="112901"/>
    <lineage>
        <taxon>Bacteria</taxon>
        <taxon>Bacillati</taxon>
        <taxon>Bacillota</taxon>
        <taxon>Negativicutes</taxon>
        <taxon>Selenomonadales</taxon>
        <taxon>Sporomusaceae</taxon>
        <taxon>Sporomusa</taxon>
    </lineage>
</organism>
<evidence type="ECO:0000256" key="8">
    <source>
        <dbReference type="ARBA" id="ARBA00022801"/>
    </source>
</evidence>
<dbReference type="Gene3D" id="3.40.1830.10">
    <property type="entry name" value="Thermophilic metalloprotease (M29)"/>
    <property type="match status" value="1"/>
</dbReference>
<dbReference type="PANTHER" id="PTHR34448">
    <property type="entry name" value="AMINOPEPTIDASE"/>
    <property type="match status" value="1"/>
</dbReference>
<keyword evidence="7" id="KW-0479">Metal-binding</keyword>
<evidence type="ECO:0000256" key="9">
    <source>
        <dbReference type="ARBA" id="ARBA00023049"/>
    </source>
</evidence>
<dbReference type="Proteomes" id="UP000192738">
    <property type="component" value="Unassembled WGS sequence"/>
</dbReference>
<protein>
    <submittedName>
        <fullName evidence="10">Leucyl aminopeptidase (Aminopeptidase T)</fullName>
    </submittedName>
</protein>
<dbReference type="AlphaFoldDB" id="A0A1W1ZMM1"/>
<dbReference type="SUPFAM" id="SSF144052">
    <property type="entry name" value="Thermophilic metalloprotease-like"/>
    <property type="match status" value="1"/>
</dbReference>
<comment type="cofactor">
    <cofactor evidence="3">
        <name>Zn(2+)</name>
        <dbReference type="ChEBI" id="CHEBI:29105"/>
    </cofactor>
</comment>
<dbReference type="InterPro" id="IPR000787">
    <property type="entry name" value="Peptidase_M29"/>
</dbReference>
<name>A0A1W1ZMM1_9FIRM</name>
<dbReference type="GO" id="GO:0004177">
    <property type="term" value="F:aminopeptidase activity"/>
    <property type="evidence" value="ECO:0007669"/>
    <property type="project" value="UniProtKB-KW"/>
</dbReference>
<dbReference type="GO" id="GO:0008237">
    <property type="term" value="F:metallopeptidase activity"/>
    <property type="evidence" value="ECO:0007669"/>
    <property type="project" value="UniProtKB-KW"/>
</dbReference>
<evidence type="ECO:0000256" key="7">
    <source>
        <dbReference type="ARBA" id="ARBA00022723"/>
    </source>
</evidence>
<comment type="cofactor">
    <cofactor evidence="2">
        <name>Mg(2+)</name>
        <dbReference type="ChEBI" id="CHEBI:18420"/>
    </cofactor>
</comment>
<keyword evidence="6" id="KW-0645">Protease</keyword>
<evidence type="ECO:0000256" key="3">
    <source>
        <dbReference type="ARBA" id="ARBA00001947"/>
    </source>
</evidence>
<sequence>MDDRVKKLAQNLIKYSVRLQKGEKLLIEVTDSGHELAKALMVEAYQTGGAPFLTVKNSALQRALLLDCDQEQLSLIAGWEADRMKSMDAYIAIRAYDNVSELSDLPPAKAQLYQQLWWKAVHTDIRIAKTKWCVLRYPGPSMAQMAGMSTEAFADFYFKVSNLDYSRLAKAEEPLVKLVEQTERVRIIGPGTDLAFAINGIPVMKSCGLRNIPDGEVFTAPVKESVNGVITYNCPTICQGTAFDNVRFRFEGGKIIEATANNSEKLNQILDTDEGARYIGEFALGLNPYIHQPMRDILFDEKICGSFHLTPGNAYDTAFNGNRSAIHWDLVSIQTPAYGGGEIWFDDRIVRKDGRFVLPELAELNPESWV</sequence>
<reference evidence="10 11" key="1">
    <citation type="submission" date="2017-04" db="EMBL/GenBank/DDBJ databases">
        <authorList>
            <person name="Afonso C.L."/>
            <person name="Miller P.J."/>
            <person name="Scott M.A."/>
            <person name="Spackman E."/>
            <person name="Goraichik I."/>
            <person name="Dimitrov K.M."/>
            <person name="Suarez D.L."/>
            <person name="Swayne D.E."/>
        </authorList>
    </citation>
    <scope>NUCLEOTIDE SEQUENCE [LARGE SCALE GENOMIC DNA]</scope>
    <source>
        <strain evidence="10 11">DSM 5090</strain>
    </source>
</reference>
<keyword evidence="5 10" id="KW-0031">Aminopeptidase</keyword>
<evidence type="ECO:0000256" key="4">
    <source>
        <dbReference type="ARBA" id="ARBA00008236"/>
    </source>
</evidence>
<dbReference type="OrthoDB" id="9803993at2"/>
<dbReference type="EMBL" id="FWXI01000004">
    <property type="protein sequence ID" value="SMC49656.1"/>
    <property type="molecule type" value="Genomic_DNA"/>
</dbReference>
<comment type="cofactor">
    <cofactor evidence="1">
        <name>Co(2+)</name>
        <dbReference type="ChEBI" id="CHEBI:48828"/>
    </cofactor>
</comment>
<dbReference type="STRING" id="112901.SAMN04488500_10465"/>
<evidence type="ECO:0000256" key="5">
    <source>
        <dbReference type="ARBA" id="ARBA00022438"/>
    </source>
</evidence>
<dbReference type="InterPro" id="IPR052170">
    <property type="entry name" value="M29_Exopeptidase"/>
</dbReference>
<keyword evidence="8" id="KW-0378">Hydrolase</keyword>
<evidence type="ECO:0000256" key="6">
    <source>
        <dbReference type="ARBA" id="ARBA00022670"/>
    </source>
</evidence>
<dbReference type="RefSeq" id="WP_084574728.1">
    <property type="nucleotide sequence ID" value="NZ_CP155572.1"/>
</dbReference>
<dbReference type="GO" id="GO:0006508">
    <property type="term" value="P:proteolysis"/>
    <property type="evidence" value="ECO:0007669"/>
    <property type="project" value="UniProtKB-KW"/>
</dbReference>
<evidence type="ECO:0000256" key="2">
    <source>
        <dbReference type="ARBA" id="ARBA00001946"/>
    </source>
</evidence>
<accession>A0A1W1ZMM1</accession>
<dbReference type="Pfam" id="PF02073">
    <property type="entry name" value="Peptidase_M29"/>
    <property type="match status" value="1"/>
</dbReference>
<evidence type="ECO:0000313" key="11">
    <source>
        <dbReference type="Proteomes" id="UP000192738"/>
    </source>
</evidence>
<proteinExistence type="inferred from homology"/>
<keyword evidence="11" id="KW-1185">Reference proteome</keyword>
<evidence type="ECO:0000313" key="10">
    <source>
        <dbReference type="EMBL" id="SMC49656.1"/>
    </source>
</evidence>
<dbReference type="PANTHER" id="PTHR34448:SF1">
    <property type="entry name" value="BLL6088 PROTEIN"/>
    <property type="match status" value="1"/>
</dbReference>
<gene>
    <name evidence="10" type="ORF">SAMN04488500_10465</name>
</gene>
<dbReference type="GO" id="GO:0046872">
    <property type="term" value="F:metal ion binding"/>
    <property type="evidence" value="ECO:0007669"/>
    <property type="project" value="UniProtKB-KW"/>
</dbReference>
<keyword evidence="9" id="KW-0482">Metalloprotease</keyword>
<dbReference type="InterPro" id="IPR035097">
    <property type="entry name" value="M29_N-terminal"/>
</dbReference>